<organism evidence="2">
    <name type="scientific">Haemonchus placei</name>
    <name type="common">Barber's pole worm</name>
    <dbReference type="NCBI Taxonomy" id="6290"/>
    <lineage>
        <taxon>Eukaryota</taxon>
        <taxon>Metazoa</taxon>
        <taxon>Ecdysozoa</taxon>
        <taxon>Nematoda</taxon>
        <taxon>Chromadorea</taxon>
        <taxon>Rhabditida</taxon>
        <taxon>Rhabditina</taxon>
        <taxon>Rhabditomorpha</taxon>
        <taxon>Strongyloidea</taxon>
        <taxon>Trichostrongylidae</taxon>
        <taxon>Haemonchus</taxon>
    </lineage>
</organism>
<dbReference type="Gene3D" id="3.30.160.60">
    <property type="entry name" value="Classic Zinc Finger"/>
    <property type="match status" value="1"/>
</dbReference>
<proteinExistence type="predicted"/>
<dbReference type="WBParaSite" id="HPLM_0000774101-mRNA-1">
    <property type="protein sequence ID" value="HPLM_0000774101-mRNA-1"/>
    <property type="gene ID" value="HPLM_0000774101"/>
</dbReference>
<reference evidence="2" key="1">
    <citation type="submission" date="2016-04" db="UniProtKB">
        <authorList>
            <consortium name="WormBaseParasite"/>
        </authorList>
    </citation>
    <scope>IDENTIFICATION</scope>
</reference>
<dbReference type="AlphaFoldDB" id="A0A158QM60"/>
<name>A0A158QM60_HAEPC</name>
<evidence type="ECO:0000259" key="1">
    <source>
        <dbReference type="PROSITE" id="PS00028"/>
    </source>
</evidence>
<dbReference type="OMA" id="AMESHMR"/>
<feature type="domain" description="C2H2-type" evidence="1">
    <location>
        <begin position="213"/>
        <end position="234"/>
    </location>
</feature>
<dbReference type="SMART" id="SM00355">
    <property type="entry name" value="ZnF_C2H2"/>
    <property type="match status" value="3"/>
</dbReference>
<dbReference type="PROSITE" id="PS00028">
    <property type="entry name" value="ZINC_FINGER_C2H2_1"/>
    <property type="match status" value="1"/>
</dbReference>
<sequence length="272" mass="31902">LTSFGLERHASEKHQDHLQEILEHIETISAEWRRREEELARRRDRMYSTRLRQENIAQGVSVDADGNVDATEAVKEQHFKSCSLCGMIIDADSPSAMENHLRAHKRNDDLKLKLLARYGYPEIISSIMIYSFIFLEIKTLNFPFHPWLLLTNFNNCRYVCKWCGHVAYTMTELNMHKADVHAMPPFTVKSDRERVMYCLSHVVVPLFIYRTTCEQCGLRLVRPSLLVRHMLRVHSKNVFSCEIETPGSCNYRIDVDCERITWICCEIQYSTR</sequence>
<evidence type="ECO:0000313" key="2">
    <source>
        <dbReference type="WBParaSite" id="HPLM_0000774101-mRNA-1"/>
    </source>
</evidence>
<protein>
    <submittedName>
        <fullName evidence="2">C2H2-type domain-containing protein</fullName>
    </submittedName>
</protein>
<dbReference type="InterPro" id="IPR013087">
    <property type="entry name" value="Znf_C2H2_type"/>
</dbReference>
<accession>A0A158QM60</accession>